<gene>
    <name evidence="4" type="ORF">BTI247_59200</name>
</gene>
<sequence length="111" mass="12583">MSHSQPVVILTQKDQGKVITLPIGQLFSIQLIENPTTGYRWTACNISGVHLFAETFHLNSISEGASGHGGIRIFQFQSIHAGKHRLQFKHWREWQGDSSIIETFQVYVHVI</sequence>
<dbReference type="InterPro" id="IPR018990">
    <property type="entry name" value="Prot_inh_I42_chagasin"/>
</dbReference>
<feature type="domain" description="Proteinase inhibitor I42 chagasin" evidence="3">
    <location>
        <begin position="21"/>
        <end position="108"/>
    </location>
</feature>
<protein>
    <recommendedName>
        <fullName evidence="3">Proteinase inhibitor I42 chagasin domain-containing protein</fullName>
    </recommendedName>
</protein>
<evidence type="ECO:0000313" key="5">
    <source>
        <dbReference type="Proteomes" id="UP000192743"/>
    </source>
</evidence>
<evidence type="ECO:0000256" key="1">
    <source>
        <dbReference type="ARBA" id="ARBA00022690"/>
    </source>
</evidence>
<dbReference type="Proteomes" id="UP000192743">
    <property type="component" value="Plasmid p174778"/>
</dbReference>
<dbReference type="GO" id="GO:0004869">
    <property type="term" value="F:cysteine-type endopeptidase inhibitor activity"/>
    <property type="evidence" value="ECO:0007669"/>
    <property type="project" value="UniProtKB-KW"/>
</dbReference>
<keyword evidence="2" id="KW-0789">Thiol protease inhibitor</keyword>
<dbReference type="Gene3D" id="2.60.40.2020">
    <property type="match status" value="1"/>
</dbReference>
<dbReference type="SUPFAM" id="SSF141066">
    <property type="entry name" value="ICP-like"/>
    <property type="match status" value="1"/>
</dbReference>
<dbReference type="PANTHER" id="PTHR36530:SF1">
    <property type="entry name" value="AMOEBIASIN-1"/>
    <property type="match status" value="1"/>
</dbReference>
<evidence type="ECO:0000259" key="3">
    <source>
        <dbReference type="Pfam" id="PF09394"/>
    </source>
</evidence>
<dbReference type="AlphaFoldDB" id="A0A9W3SZM9"/>
<evidence type="ECO:0000313" key="4">
    <source>
        <dbReference type="EMBL" id="AOM14251.1"/>
    </source>
</evidence>
<dbReference type="InterPro" id="IPR052781">
    <property type="entry name" value="Cys_protease_inhibitor_I42"/>
</dbReference>
<proteinExistence type="predicted"/>
<dbReference type="PANTHER" id="PTHR36530">
    <property type="entry name" value="INHIBITOR OF CYSTEINE PEPTIDASE"/>
    <property type="match status" value="1"/>
</dbReference>
<dbReference type="EMBL" id="CP015251">
    <property type="protein sequence ID" value="AOM14251.1"/>
    <property type="molecule type" value="Genomic_DNA"/>
</dbReference>
<dbReference type="InterPro" id="IPR036331">
    <property type="entry name" value="Chagasin-like_sf"/>
</dbReference>
<evidence type="ECO:0000256" key="2">
    <source>
        <dbReference type="ARBA" id="ARBA00022704"/>
    </source>
</evidence>
<geneLocation type="plasmid" evidence="4 5">
    <name>p174778</name>
</geneLocation>
<keyword evidence="4" id="KW-0614">Plasmid</keyword>
<dbReference type="RefSeq" id="WP_069356709.1">
    <property type="nucleotide sequence ID" value="NZ_CP015251.1"/>
</dbReference>
<accession>A0A9W3SZM9</accession>
<name>A0A9W3SZM9_BACTU</name>
<dbReference type="Pfam" id="PF09394">
    <property type="entry name" value="Inhibitor_I42"/>
    <property type="match status" value="1"/>
</dbReference>
<organism evidence="4 5">
    <name type="scientific">Bacillus thuringiensis Bt18247</name>
    <dbReference type="NCBI Taxonomy" id="1423143"/>
    <lineage>
        <taxon>Bacteria</taxon>
        <taxon>Bacillati</taxon>
        <taxon>Bacillota</taxon>
        <taxon>Bacilli</taxon>
        <taxon>Bacillales</taxon>
        <taxon>Bacillaceae</taxon>
        <taxon>Bacillus</taxon>
        <taxon>Bacillus cereus group</taxon>
    </lineage>
</organism>
<reference evidence="4 5" key="1">
    <citation type="submission" date="2016-02" db="EMBL/GenBank/DDBJ databases">
        <title>Comparative analysis of three nematocidal Bacillus thuringiensis strains.</title>
        <authorList>
            <person name="Hollensteiner J."/>
            <person name="Kloesener M."/>
            <person name="Bunk B."/>
            <person name="Sproeer C."/>
            <person name="Rosenstiel P."/>
            <person name="Schulte-Iserlohe R."/>
            <person name="Schulenburg H."/>
            <person name="Liesegang H."/>
        </authorList>
    </citation>
    <scope>NUCLEOTIDE SEQUENCE [LARGE SCALE GENOMIC DNA]</scope>
    <source>
        <strain evidence="4 5">Bt18247</strain>
        <plasmid evidence="4 5">p174778</plasmid>
    </source>
</reference>
<keyword evidence="1" id="KW-0646">Protease inhibitor</keyword>